<dbReference type="EMBL" id="CM002873">
    <property type="protein sequence ID" value="KFK34791.1"/>
    <property type="molecule type" value="Genomic_DNA"/>
</dbReference>
<dbReference type="Gramene" id="KFK34791">
    <property type="protein sequence ID" value="KFK34791"/>
    <property type="gene ID" value="AALP_AA5G193700"/>
</dbReference>
<dbReference type="Gene3D" id="2.40.330.10">
    <property type="entry name" value="DNA-binding pseudobarrel domain"/>
    <property type="match status" value="1"/>
</dbReference>
<evidence type="ECO:0000256" key="1">
    <source>
        <dbReference type="ARBA" id="ARBA00004123"/>
    </source>
</evidence>
<comment type="subcellular location">
    <subcellularLocation>
        <location evidence="1">Nucleus</location>
    </subcellularLocation>
</comment>
<evidence type="ECO:0000256" key="2">
    <source>
        <dbReference type="ARBA" id="ARBA00023015"/>
    </source>
</evidence>
<keyword evidence="4" id="KW-0804">Transcription</keyword>
<evidence type="ECO:0000256" key="5">
    <source>
        <dbReference type="ARBA" id="ARBA00023242"/>
    </source>
</evidence>
<name>A0A087GY39_ARAAL</name>
<evidence type="ECO:0000313" key="7">
    <source>
        <dbReference type="EMBL" id="KFK34791.1"/>
    </source>
</evidence>
<evidence type="ECO:0000256" key="3">
    <source>
        <dbReference type="ARBA" id="ARBA00023125"/>
    </source>
</evidence>
<keyword evidence="8" id="KW-1185">Reference proteome</keyword>
<dbReference type="GO" id="GO:0003677">
    <property type="term" value="F:DNA binding"/>
    <property type="evidence" value="ECO:0007669"/>
    <property type="project" value="UniProtKB-KW"/>
</dbReference>
<keyword evidence="3" id="KW-0238">DNA-binding</keyword>
<dbReference type="InterPro" id="IPR005508">
    <property type="entry name" value="At2g31720-like"/>
</dbReference>
<dbReference type="AlphaFoldDB" id="A0A087GY39"/>
<dbReference type="InterPro" id="IPR003340">
    <property type="entry name" value="B3_DNA-bd"/>
</dbReference>
<keyword evidence="5" id="KW-0539">Nucleus</keyword>
<dbReference type="CDD" id="cd10017">
    <property type="entry name" value="B3_DNA"/>
    <property type="match status" value="1"/>
</dbReference>
<evidence type="ECO:0000259" key="6">
    <source>
        <dbReference type="PROSITE" id="PS50863"/>
    </source>
</evidence>
<dbReference type="GO" id="GO:0005634">
    <property type="term" value="C:nucleus"/>
    <property type="evidence" value="ECO:0007669"/>
    <property type="project" value="UniProtKB-SubCell"/>
</dbReference>
<proteinExistence type="predicted"/>
<dbReference type="Proteomes" id="UP000029120">
    <property type="component" value="Chromosome 5"/>
</dbReference>
<dbReference type="PROSITE" id="PS50863">
    <property type="entry name" value="B3"/>
    <property type="match status" value="1"/>
</dbReference>
<dbReference type="OrthoDB" id="1935604at2759"/>
<evidence type="ECO:0000313" key="8">
    <source>
        <dbReference type="Proteomes" id="UP000029120"/>
    </source>
</evidence>
<gene>
    <name evidence="7" type="ordered locus">AALP_Aa5g193700</name>
</gene>
<protein>
    <recommendedName>
        <fullName evidence="6">TF-B3 domain-containing protein</fullName>
    </recommendedName>
</protein>
<feature type="domain" description="TF-B3" evidence="6">
    <location>
        <begin position="331"/>
        <end position="386"/>
    </location>
</feature>
<reference evidence="8" key="1">
    <citation type="journal article" date="2015" name="Nat. Plants">
        <title>Genome expansion of Arabis alpina linked with retrotransposition and reduced symmetric DNA methylation.</title>
        <authorList>
            <person name="Willing E.M."/>
            <person name="Rawat V."/>
            <person name="Mandakova T."/>
            <person name="Maumus F."/>
            <person name="James G.V."/>
            <person name="Nordstroem K.J."/>
            <person name="Becker C."/>
            <person name="Warthmann N."/>
            <person name="Chica C."/>
            <person name="Szarzynska B."/>
            <person name="Zytnicki M."/>
            <person name="Albani M.C."/>
            <person name="Kiefer C."/>
            <person name="Bergonzi S."/>
            <person name="Castaings L."/>
            <person name="Mateos J.L."/>
            <person name="Berns M.C."/>
            <person name="Bujdoso N."/>
            <person name="Piofczyk T."/>
            <person name="de Lorenzo L."/>
            <person name="Barrero-Sicilia C."/>
            <person name="Mateos I."/>
            <person name="Piednoel M."/>
            <person name="Hagmann J."/>
            <person name="Chen-Min-Tao R."/>
            <person name="Iglesias-Fernandez R."/>
            <person name="Schuster S.C."/>
            <person name="Alonso-Blanco C."/>
            <person name="Roudier F."/>
            <person name="Carbonero P."/>
            <person name="Paz-Ares J."/>
            <person name="Davis S.J."/>
            <person name="Pecinka A."/>
            <person name="Quesneville H."/>
            <person name="Colot V."/>
            <person name="Lysak M.A."/>
            <person name="Weigel D."/>
            <person name="Coupland G."/>
            <person name="Schneeberger K."/>
        </authorList>
    </citation>
    <scope>NUCLEOTIDE SEQUENCE [LARGE SCALE GENOMIC DNA]</scope>
    <source>
        <strain evidence="8">cv. Pajares</strain>
    </source>
</reference>
<dbReference type="PANTHER" id="PTHR31541">
    <property type="entry name" value="B3 DOMAIN PLANT PROTEIN-RELATED"/>
    <property type="match status" value="1"/>
</dbReference>
<sequence>MAAVCSMNFSRLIECNLTPFESLDNWVQSIMLFLYNAPELKVPMIKSDDTGKASWSRIYRPVSFMLDSKEEKQKQASNGLTPQQTHAAVLLYEQERSKCNTKMTISEEIDKRIFLLFPRKTRNVTRRRNPNLSFTFSSIHVDSDPQNLLQWPSSSPSYKIEADFKTKTLKNPTSSSTLLVDYNNSESEKMEMTKTLSNPNSEWSPSSCITENARRSRKRRAVKQRSNGKSKKAKVVHFTWKGKETPKWLVQLMETMKGADLKLIFERTLYKTDVNPGESRLSMPSNHLIRSDFLTPVETRIIEEDIDNDNKTGVGAVLVDHMSRKYGVMLKRWEMKKDTGRGSWNYSLTCGWNDVVKANGLQENDYVSVWSFRWRGVLSFALVPSLTTLEQSSSSLALCV</sequence>
<dbReference type="InterPro" id="IPR015300">
    <property type="entry name" value="DNA-bd_pseudobarrel_sf"/>
</dbReference>
<keyword evidence="2" id="KW-0805">Transcription regulation</keyword>
<dbReference type="eggNOG" id="ENOG502S4WY">
    <property type="taxonomic scope" value="Eukaryota"/>
</dbReference>
<evidence type="ECO:0000256" key="4">
    <source>
        <dbReference type="ARBA" id="ARBA00023163"/>
    </source>
</evidence>
<dbReference type="SUPFAM" id="SSF101936">
    <property type="entry name" value="DNA-binding pseudobarrel domain"/>
    <property type="match status" value="1"/>
</dbReference>
<dbReference type="OMA" id="SCITENA"/>
<dbReference type="PANTHER" id="PTHR31541:SF34">
    <property type="entry name" value="TF-B3 DOMAIN-CONTAINING PROTEIN"/>
    <property type="match status" value="1"/>
</dbReference>
<dbReference type="Pfam" id="PF03754">
    <property type="entry name" value="At2g31720-like"/>
    <property type="match status" value="1"/>
</dbReference>
<organism evidence="7 8">
    <name type="scientific">Arabis alpina</name>
    <name type="common">Alpine rock-cress</name>
    <dbReference type="NCBI Taxonomy" id="50452"/>
    <lineage>
        <taxon>Eukaryota</taxon>
        <taxon>Viridiplantae</taxon>
        <taxon>Streptophyta</taxon>
        <taxon>Embryophyta</taxon>
        <taxon>Tracheophyta</taxon>
        <taxon>Spermatophyta</taxon>
        <taxon>Magnoliopsida</taxon>
        <taxon>eudicotyledons</taxon>
        <taxon>Gunneridae</taxon>
        <taxon>Pentapetalae</taxon>
        <taxon>rosids</taxon>
        <taxon>malvids</taxon>
        <taxon>Brassicales</taxon>
        <taxon>Brassicaceae</taxon>
        <taxon>Arabideae</taxon>
        <taxon>Arabis</taxon>
    </lineage>
</organism>
<accession>A0A087GY39</accession>